<feature type="compositionally biased region" description="Low complexity" evidence="1">
    <location>
        <begin position="507"/>
        <end position="521"/>
    </location>
</feature>
<comment type="caution">
    <text evidence="2">The sequence shown here is derived from an EMBL/GenBank/DDBJ whole genome shotgun (WGS) entry which is preliminary data.</text>
</comment>
<evidence type="ECO:0000256" key="1">
    <source>
        <dbReference type="SAM" id="MobiDB-lite"/>
    </source>
</evidence>
<name>A0AAE8MU79_9PEZI</name>
<dbReference type="AlphaFoldDB" id="A0AAE8MU79"/>
<feature type="compositionally biased region" description="Basic and acidic residues" evidence="1">
    <location>
        <begin position="648"/>
        <end position="661"/>
    </location>
</feature>
<feature type="region of interest" description="Disordered" evidence="1">
    <location>
        <begin position="647"/>
        <end position="669"/>
    </location>
</feature>
<feature type="compositionally biased region" description="Basic and acidic residues" evidence="1">
    <location>
        <begin position="447"/>
        <end position="458"/>
    </location>
</feature>
<organism evidence="2 3">
    <name type="scientific">Cephalotrichum gorgonifer</name>
    <dbReference type="NCBI Taxonomy" id="2041049"/>
    <lineage>
        <taxon>Eukaryota</taxon>
        <taxon>Fungi</taxon>
        <taxon>Dikarya</taxon>
        <taxon>Ascomycota</taxon>
        <taxon>Pezizomycotina</taxon>
        <taxon>Sordariomycetes</taxon>
        <taxon>Hypocreomycetidae</taxon>
        <taxon>Microascales</taxon>
        <taxon>Microascaceae</taxon>
        <taxon>Cephalotrichum</taxon>
    </lineage>
</organism>
<evidence type="ECO:0000313" key="3">
    <source>
        <dbReference type="Proteomes" id="UP001187682"/>
    </source>
</evidence>
<feature type="region of interest" description="Disordered" evidence="1">
    <location>
        <begin position="242"/>
        <end position="327"/>
    </location>
</feature>
<sequence>MPRPRAPPPLPSFDRDAKGYVKEEDVLHPVDKTRPDGEWPTFEMRNAIVYGKDLTTLEGLLLVEKKGPFVLRGRITVDVTNEDHTQAFLSTRIPRSLDIEVLAMRMSIGYGVTEEGGVPAVWAATNHGFFEVLTAAPEYKPVLDKTFEAITLYYTVMDIYEKHEIKGGKRKRRLETDEVLFRYAVDIGEAAVKEEIVDRCHEHAEFMANHFPQDTNFDWTGKAFASFIQGLAKTPRTVNRHPAISQTPVPVPSPSQPVTLPQRSRSAAHEGAAGPKSRATRQSSASASGKSQSPAAALAEPKARRGSSQPHVEPTRPAAPSPLPSDHLRSEATARKMYEAILDVSSDSDSVSRITIGGITNKLYFKYKFSVYKGAADAMRFYGQELVRCMENDSERAAEWMESPIYRDLSAIERPMEAHELQFLTAAQIEPSLCKRTKLGPAAAQARRKDPTTGEKPGKGPAAAGYRSSSESSGVGRPRAGRPSGKVAGLRLATAVPKKRLQSDYDSAASGGRASKSSKLSHGTGYEDENFGEGSVGMETDREESPDAMVSDSEPGQEESVRITIDVEDVPSTQPNGPDGTWVCDQEDCGHVVIGADDTGGQMAVREHLHEHEETSEKVKLAVAEGHAAGHRPIEYLLEKLKQIGGRELPKAEDDGRPEPIKRRHGLFL</sequence>
<dbReference type="EMBL" id="ONZQ02000004">
    <property type="protein sequence ID" value="SPO00653.1"/>
    <property type="molecule type" value="Genomic_DNA"/>
</dbReference>
<feature type="region of interest" description="Disordered" evidence="1">
    <location>
        <begin position="439"/>
        <end position="560"/>
    </location>
</feature>
<protein>
    <submittedName>
        <fullName evidence="2">Uncharacterized protein</fullName>
    </submittedName>
</protein>
<keyword evidence="3" id="KW-1185">Reference proteome</keyword>
<reference evidence="2" key="1">
    <citation type="submission" date="2018-03" db="EMBL/GenBank/DDBJ databases">
        <authorList>
            <person name="Guldener U."/>
        </authorList>
    </citation>
    <scope>NUCLEOTIDE SEQUENCE</scope>
</reference>
<proteinExistence type="predicted"/>
<gene>
    <name evidence="2" type="ORF">DNG_03402</name>
</gene>
<feature type="compositionally biased region" description="Low complexity" evidence="1">
    <location>
        <begin position="280"/>
        <end position="297"/>
    </location>
</feature>
<accession>A0AAE8MU79</accession>
<evidence type="ECO:0000313" key="2">
    <source>
        <dbReference type="EMBL" id="SPO00653.1"/>
    </source>
</evidence>
<dbReference type="Proteomes" id="UP001187682">
    <property type="component" value="Unassembled WGS sequence"/>
</dbReference>